<dbReference type="AlphaFoldDB" id="A0AA39WPN9"/>
<dbReference type="Pfam" id="PF22766">
    <property type="entry name" value="ZW10_C2"/>
    <property type="match status" value="1"/>
</dbReference>
<feature type="compositionally biased region" description="Acidic residues" evidence="1">
    <location>
        <begin position="462"/>
        <end position="479"/>
    </location>
</feature>
<dbReference type="GO" id="GO:0006888">
    <property type="term" value="P:endoplasmic reticulum to Golgi vesicle-mediated transport"/>
    <property type="evidence" value="ECO:0007669"/>
    <property type="project" value="TreeGrafter"/>
</dbReference>
<evidence type="ECO:0000313" key="3">
    <source>
        <dbReference type="EMBL" id="KAK0619301.1"/>
    </source>
</evidence>
<feature type="domain" description="ZW10 C-terminal helical" evidence="2">
    <location>
        <begin position="688"/>
        <end position="847"/>
    </location>
</feature>
<gene>
    <name evidence="3" type="ORF">B0T14DRAFT_537170</name>
</gene>
<dbReference type="PANTHER" id="PTHR12205">
    <property type="entry name" value="CENTROMERE/KINETOCHORE PROTEIN ZW10"/>
    <property type="match status" value="1"/>
</dbReference>
<dbReference type="InterPro" id="IPR055148">
    <property type="entry name" value="ZW10_C_2"/>
</dbReference>
<dbReference type="InterPro" id="IPR046362">
    <property type="entry name" value="Zw10/DSL1_C_sf"/>
</dbReference>
<reference evidence="3" key="1">
    <citation type="submission" date="2023-06" db="EMBL/GenBank/DDBJ databases">
        <title>Genome-scale phylogeny and comparative genomics of the fungal order Sordariales.</title>
        <authorList>
            <consortium name="Lawrence Berkeley National Laboratory"/>
            <person name="Hensen N."/>
            <person name="Bonometti L."/>
            <person name="Westerberg I."/>
            <person name="Brannstrom I.O."/>
            <person name="Guillou S."/>
            <person name="Cros-Aarteil S."/>
            <person name="Calhoun S."/>
            <person name="Haridas S."/>
            <person name="Kuo A."/>
            <person name="Mondo S."/>
            <person name="Pangilinan J."/>
            <person name="Riley R."/>
            <person name="Labutti K."/>
            <person name="Andreopoulos B."/>
            <person name="Lipzen A."/>
            <person name="Chen C."/>
            <person name="Yanf M."/>
            <person name="Daum C."/>
            <person name="Ng V."/>
            <person name="Clum A."/>
            <person name="Steindorff A."/>
            <person name="Ohm R."/>
            <person name="Martin F."/>
            <person name="Silar P."/>
            <person name="Natvig D."/>
            <person name="Lalanne C."/>
            <person name="Gautier V."/>
            <person name="Ament-Velasquez S.L."/>
            <person name="Kruys A."/>
            <person name="Hutchinson M.I."/>
            <person name="Powell A.J."/>
            <person name="Barry K."/>
            <person name="Miller A.N."/>
            <person name="Grigoriev I.V."/>
            <person name="Debuchy R."/>
            <person name="Gladieux P."/>
            <person name="Thoren M.H."/>
            <person name="Johannesson H."/>
        </authorList>
    </citation>
    <scope>NUCLEOTIDE SEQUENCE</scope>
    <source>
        <strain evidence="3">CBS 606.72</strain>
    </source>
</reference>
<evidence type="ECO:0000313" key="4">
    <source>
        <dbReference type="Proteomes" id="UP001175000"/>
    </source>
</evidence>
<dbReference type="GO" id="GO:0005737">
    <property type="term" value="C:cytoplasm"/>
    <property type="evidence" value="ECO:0007669"/>
    <property type="project" value="GOC"/>
</dbReference>
<dbReference type="Proteomes" id="UP001175000">
    <property type="component" value="Unassembled WGS sequence"/>
</dbReference>
<dbReference type="EMBL" id="JAULSU010000004">
    <property type="protein sequence ID" value="KAK0619301.1"/>
    <property type="molecule type" value="Genomic_DNA"/>
</dbReference>
<dbReference type="GO" id="GO:0007094">
    <property type="term" value="P:mitotic spindle assembly checkpoint signaling"/>
    <property type="evidence" value="ECO:0007669"/>
    <property type="project" value="TreeGrafter"/>
</dbReference>
<dbReference type="PANTHER" id="PTHR12205:SF0">
    <property type="entry name" value="CENTROMERE_KINETOCHORE PROTEIN ZW10 HOMOLOG"/>
    <property type="match status" value="1"/>
</dbReference>
<name>A0AA39WPN9_9PEZI</name>
<dbReference type="GO" id="GO:1990423">
    <property type="term" value="C:RZZ complex"/>
    <property type="evidence" value="ECO:0007669"/>
    <property type="project" value="TreeGrafter"/>
</dbReference>
<comment type="caution">
    <text evidence="3">The sequence shown here is derived from an EMBL/GenBank/DDBJ whole genome shotgun (WGS) entry which is preliminary data.</text>
</comment>
<feature type="compositionally biased region" description="Polar residues" evidence="1">
    <location>
        <begin position="416"/>
        <end position="430"/>
    </location>
</feature>
<organism evidence="3 4">
    <name type="scientific">Immersiella caudata</name>
    <dbReference type="NCBI Taxonomy" id="314043"/>
    <lineage>
        <taxon>Eukaryota</taxon>
        <taxon>Fungi</taxon>
        <taxon>Dikarya</taxon>
        <taxon>Ascomycota</taxon>
        <taxon>Pezizomycotina</taxon>
        <taxon>Sordariomycetes</taxon>
        <taxon>Sordariomycetidae</taxon>
        <taxon>Sordariales</taxon>
        <taxon>Lasiosphaeriaceae</taxon>
        <taxon>Immersiella</taxon>
    </lineage>
</organism>
<dbReference type="Gene3D" id="1.10.357.150">
    <property type="match status" value="1"/>
</dbReference>
<protein>
    <recommendedName>
        <fullName evidence="2">ZW10 C-terminal helical domain-containing protein</fullName>
    </recommendedName>
</protein>
<evidence type="ECO:0000256" key="1">
    <source>
        <dbReference type="SAM" id="MobiDB-lite"/>
    </source>
</evidence>
<feature type="region of interest" description="Disordered" evidence="1">
    <location>
        <begin position="414"/>
        <end position="532"/>
    </location>
</feature>
<keyword evidence="4" id="KW-1185">Reference proteome</keyword>
<accession>A0AA39WPN9</accession>
<feature type="compositionally biased region" description="Acidic residues" evidence="1">
    <location>
        <begin position="442"/>
        <end position="451"/>
    </location>
</feature>
<feature type="compositionally biased region" description="Basic and acidic residues" evidence="1">
    <location>
        <begin position="480"/>
        <end position="492"/>
    </location>
</feature>
<proteinExistence type="predicted"/>
<evidence type="ECO:0000259" key="2">
    <source>
        <dbReference type="Pfam" id="PF22766"/>
    </source>
</evidence>
<sequence>MANSPKDASQTRQIAQALIDFSVDGAFPEETVVTLAVDSNALPVAIEALASAKSKLQAEVHAINEDTAEDVRAWQANAQSVQDDILRSKALANQILREAEIPDVSGKAERDAEAKAEFLVRELNYNQQVQNALRGIKGVSVTLDLVEQARDERRILDALHLLERSWNEMDAIPVNKSCRALRLLDIRAFELKSDVHEVFDRVWNALIHVDADAGRISIGSPQEDEPMTLTDAVIGLKAYKEVKKRTIQLWQEVNEAVILPRMDITKEKLPGIQVNGDVLQLNGSTDKSVNSLFADLTDVLSFLVQRLPQDLVETISTSLLPDIVHKITKVWLDSAVPASLQDMDKFQDVIAAAKDFCDKLKSLGLSNLGDLQEWSDSAPRVWLSKSREAALDYVRVKLSQGLGASTRVERVDKQMVSKSEGQQLAANGATTDVDDHGWGAWDDGEEAEEPAEEKKAEQAPIEGDDDGTDAWGWGDDEGDREEKPVEAEKKPEEEDDPTEAWGWGDEAAEEPAAPEVEPQTVKPKPAASSEPREVIFKETYNISSMPQPVLDLIYSVAEDGATLTQDVYATSPVAAAAAGLFSLPTLALAMFRAVSPYYYALDVGGKMYLYNDATYLSERLADFAAAWKKRNDITTRAQAMLRLDGDIKSLQNFANRAYGSEMNIQKTILRDLLGGDQSVLQQDDAENCVSLAVTHIRAMAIAWEGILSRSAWQQAVGSLADAVSSKVISDIMDMTSIGQEEAYNIAQLISTVTGLDDLFLPSRVLSGGQSNPSPSQAGEADEVPTTAQYAASWLRLKYLSEVLQSNLKDVRFLWVDSELSLYFTVAEVVDLINMSFEDNLRTREVIREITQNPSPLGRG</sequence>